<accession>A0ABD3MM65</accession>
<gene>
    <name evidence="2" type="ORF">ACHAWU_003332</name>
</gene>
<keyword evidence="1" id="KW-0472">Membrane</keyword>
<keyword evidence="1" id="KW-0812">Transmembrane</keyword>
<protein>
    <submittedName>
        <fullName evidence="2">Uncharacterized protein</fullName>
    </submittedName>
</protein>
<sequence>MGDTATNDNAAEQGEIPCSNDSQFWLDLGRAIDDDDTYNPCFNVTVPEIVIVDSATTSTTTVPPSTEDRTTSTYKTVYSCISDDSTSETNTDGVPSSLTADATKVFLTYDYDLITSSPLNDEMLTSLSSDMAYDLADRYGLVDCNIEPSTKRRSLRSLKVGDVLALDSSPLDQNLADTYKCEVPESLSSTTAICTPVKGLMKAWLSKSSTDKVQIKSELMTVIETGMLFDSYTNEDVLKTIYVGRRVENTDSKSLGAVNSANTEAIGSQQSESTRRSPLIAIGISLFFVAIALAVALVVYNRRKRRRKYFSDGPDDMGNPNNSALAVQAALADRHQLAPKDPDDIQLLPSMDKIDMRSVYSDGTSSADADTENYTDGTVGKYSYMYDGLYADGRGSDLAAMGMASTLATQTFNTEAPPVDKS</sequence>
<dbReference type="EMBL" id="JALLBG020000109">
    <property type="protein sequence ID" value="KAL3763964.1"/>
    <property type="molecule type" value="Genomic_DNA"/>
</dbReference>
<comment type="caution">
    <text evidence="2">The sequence shown here is derived from an EMBL/GenBank/DDBJ whole genome shotgun (WGS) entry which is preliminary data.</text>
</comment>
<feature type="transmembrane region" description="Helical" evidence="1">
    <location>
        <begin position="279"/>
        <end position="300"/>
    </location>
</feature>
<dbReference type="AlphaFoldDB" id="A0ABD3MM65"/>
<proteinExistence type="predicted"/>
<keyword evidence="1" id="KW-1133">Transmembrane helix</keyword>
<reference evidence="2 3" key="1">
    <citation type="submission" date="2024-10" db="EMBL/GenBank/DDBJ databases">
        <title>Updated reference genomes for cyclostephanoid diatoms.</title>
        <authorList>
            <person name="Roberts W.R."/>
            <person name="Alverson A.J."/>
        </authorList>
    </citation>
    <scope>NUCLEOTIDE SEQUENCE [LARGE SCALE GENOMIC DNA]</scope>
    <source>
        <strain evidence="2 3">AJA232-27</strain>
    </source>
</reference>
<dbReference type="Proteomes" id="UP001530293">
    <property type="component" value="Unassembled WGS sequence"/>
</dbReference>
<evidence type="ECO:0000313" key="3">
    <source>
        <dbReference type="Proteomes" id="UP001530293"/>
    </source>
</evidence>
<evidence type="ECO:0000313" key="2">
    <source>
        <dbReference type="EMBL" id="KAL3763964.1"/>
    </source>
</evidence>
<name>A0ABD3MM65_9STRA</name>
<organism evidence="2 3">
    <name type="scientific">Discostella pseudostelligera</name>
    <dbReference type="NCBI Taxonomy" id="259834"/>
    <lineage>
        <taxon>Eukaryota</taxon>
        <taxon>Sar</taxon>
        <taxon>Stramenopiles</taxon>
        <taxon>Ochrophyta</taxon>
        <taxon>Bacillariophyta</taxon>
        <taxon>Coscinodiscophyceae</taxon>
        <taxon>Thalassiosirophycidae</taxon>
        <taxon>Stephanodiscales</taxon>
        <taxon>Stephanodiscaceae</taxon>
        <taxon>Discostella</taxon>
    </lineage>
</organism>
<keyword evidence="3" id="KW-1185">Reference proteome</keyword>
<evidence type="ECO:0000256" key="1">
    <source>
        <dbReference type="SAM" id="Phobius"/>
    </source>
</evidence>